<evidence type="ECO:0000256" key="3">
    <source>
        <dbReference type="RuleBase" id="RU003345"/>
    </source>
</evidence>
<dbReference type="Gene3D" id="3.40.605.10">
    <property type="entry name" value="Aldehyde Dehydrogenase, Chain A, domain 1"/>
    <property type="match status" value="1"/>
</dbReference>
<reference evidence="4 5" key="1">
    <citation type="submission" date="2014-08" db="EMBL/GenBank/DDBJ databases">
        <title>Chaperone-usher fimbriae in a diverse selection of Gallibacterium genomes.</title>
        <authorList>
            <person name="Kudirkiene E."/>
            <person name="Bager R.J."/>
            <person name="Johnson T.J."/>
            <person name="Bojesen A.M."/>
        </authorList>
    </citation>
    <scope>NUCLEOTIDE SEQUENCE [LARGE SCALE GENOMIC DNA]</scope>
    <source>
        <strain evidence="4 5">20558/3kl.</strain>
    </source>
</reference>
<dbReference type="PROSITE" id="PS00070">
    <property type="entry name" value="ALDEHYDE_DEHYDR_CYS"/>
    <property type="match status" value="1"/>
</dbReference>
<comment type="caution">
    <text evidence="4">The sequence shown here is derived from an EMBL/GenBank/DDBJ whole genome shotgun (WGS) entry which is preliminary data.</text>
</comment>
<organism evidence="4 5">
    <name type="scientific">Gallibacterium anatis</name>
    <dbReference type="NCBI Taxonomy" id="750"/>
    <lineage>
        <taxon>Bacteria</taxon>
        <taxon>Pseudomonadati</taxon>
        <taxon>Pseudomonadota</taxon>
        <taxon>Gammaproteobacteria</taxon>
        <taxon>Pasteurellales</taxon>
        <taxon>Pasteurellaceae</taxon>
        <taxon>Gallibacterium</taxon>
    </lineage>
</organism>
<dbReference type="AlphaFoldDB" id="A0A0A2ZPG8"/>
<name>A0A0A2ZPG8_9PAST</name>
<dbReference type="SUPFAM" id="SSF53720">
    <property type="entry name" value="ALDH-like"/>
    <property type="match status" value="1"/>
</dbReference>
<dbReference type="InterPro" id="IPR029510">
    <property type="entry name" value="Ald_DH_CS_GLU"/>
</dbReference>
<protein>
    <submittedName>
        <fullName evidence="4">Aldehyde dehydrogenase</fullName>
    </submittedName>
</protein>
<dbReference type="InterPro" id="IPR016160">
    <property type="entry name" value="Ald_DH_CS_CYS"/>
</dbReference>
<dbReference type="Proteomes" id="UP000030526">
    <property type="component" value="Unassembled WGS sequence"/>
</dbReference>
<keyword evidence="2 3" id="KW-0560">Oxidoreductase</keyword>
<gene>
    <name evidence="4" type="ORF">JP32_04065</name>
</gene>
<dbReference type="InterPro" id="IPR016162">
    <property type="entry name" value="Ald_DH_N"/>
</dbReference>
<evidence type="ECO:0000256" key="1">
    <source>
        <dbReference type="ARBA" id="ARBA00009986"/>
    </source>
</evidence>
<dbReference type="PROSITE" id="PS00687">
    <property type="entry name" value="ALDEHYDE_DEHYDR_GLU"/>
    <property type="match status" value="1"/>
</dbReference>
<comment type="similarity">
    <text evidence="1 3">Belongs to the aldehyde dehydrogenase family.</text>
</comment>
<evidence type="ECO:0000313" key="4">
    <source>
        <dbReference type="EMBL" id="KGQ32886.1"/>
    </source>
</evidence>
<dbReference type="FunFam" id="3.40.309.10:FF:000012">
    <property type="entry name" value="Betaine aldehyde dehydrogenase"/>
    <property type="match status" value="1"/>
</dbReference>
<dbReference type="PANTHER" id="PTHR11699">
    <property type="entry name" value="ALDEHYDE DEHYDROGENASE-RELATED"/>
    <property type="match status" value="1"/>
</dbReference>
<dbReference type="InterPro" id="IPR016161">
    <property type="entry name" value="Ald_DH/histidinol_DH"/>
</dbReference>
<evidence type="ECO:0000256" key="2">
    <source>
        <dbReference type="ARBA" id="ARBA00023002"/>
    </source>
</evidence>
<dbReference type="FunFam" id="3.40.605.10:FF:000001">
    <property type="entry name" value="Aldehyde dehydrogenase 1"/>
    <property type="match status" value="1"/>
</dbReference>
<dbReference type="Pfam" id="PF00171">
    <property type="entry name" value="Aldedh"/>
    <property type="match status" value="1"/>
</dbReference>
<evidence type="ECO:0000313" key="5">
    <source>
        <dbReference type="Proteomes" id="UP000030526"/>
    </source>
</evidence>
<dbReference type="InterPro" id="IPR016163">
    <property type="entry name" value="Ald_DH_C"/>
</dbReference>
<accession>A0A0A2ZPG8</accession>
<dbReference type="GO" id="GO:0004030">
    <property type="term" value="F:aldehyde dehydrogenase [NAD(P)+] activity"/>
    <property type="evidence" value="ECO:0007669"/>
    <property type="project" value="UniProtKB-ARBA"/>
</dbReference>
<dbReference type="OMA" id="IFLPDVM"/>
<dbReference type="RefSeq" id="WP_013746444.1">
    <property type="nucleotide sequence ID" value="NZ_CP114281.1"/>
</dbReference>
<dbReference type="EMBL" id="JPXS01000017">
    <property type="protein sequence ID" value="KGQ32886.1"/>
    <property type="molecule type" value="Genomic_DNA"/>
</dbReference>
<sequence length="495" mass="54072">MSVTLKQNYGLLINNEWRPASDGATYPAYNPANGELLAHCAEATKEDVDAAVTAATKAFETWKQTTPAERADYLLKIADALEAQKEHFAMVETYDNGKPIRETSNIDIPFAIDHFRYFAGVIRTEEGSATILDKNTLSLILNEPIGVVGQVIPWNFPFLMAAWKLAPALAAGCTVVIKPSSHTSLSLLELGNILADILPPGVVNIITGKGSKSGQYILDHSGFSKLAFTGSTEVGLNVYKAASSRLIPATLELGGKSANIFFEDAKWDMAMDGAMLGILFNQGQVCCAGSRIFVQDTIYDKFVTELAEHFNKVKVGLPWKEDTQMGAQIYESQVKKILQYVDIAKKEGARVLAGGERITEGELGKGCFIRPTLIVDVKNDMCVAQEEIFGPVAVVIKFHDEAEVIKMANDSIYGLGGGVWTRDINRAIRVARSIETGRMWVNTYNAIPAGAPFGGYKQSGIGRETHKMMLDHYSQKKNILINLAETPSGFYDVSK</sequence>
<proteinExistence type="inferred from homology"/>
<dbReference type="Gene3D" id="3.40.309.10">
    <property type="entry name" value="Aldehyde Dehydrogenase, Chain A, domain 2"/>
    <property type="match status" value="1"/>
</dbReference>
<dbReference type="InterPro" id="IPR015590">
    <property type="entry name" value="Aldehyde_DH_dom"/>
</dbReference>